<dbReference type="AlphaFoldDB" id="A0A6I2UCD6"/>
<dbReference type="Proteomes" id="UP000431913">
    <property type="component" value="Unassembled WGS sequence"/>
</dbReference>
<comment type="caution">
    <text evidence="2">The sequence shown here is derived from an EMBL/GenBank/DDBJ whole genome shotgun (WGS) entry which is preliminary data.</text>
</comment>
<keyword evidence="1" id="KW-0472">Membrane</keyword>
<keyword evidence="1" id="KW-0812">Transmembrane</keyword>
<sequence length="272" mass="28959">MILRISDPAQADYKQSVKTGPHARFFLHFKPFECNINSNIHAHKALWQGGRSMAGKMVEKKIRSALPLYIAAGAFLVCAAVLPVYSLPGFLGACAVAAGAYFLSDKKIPPRVVMVPAPEDPFATGEEALDAALEKARDDLEKLEVLNARIPAAALSAQISRMEKAGAAILQQVREHPEKGRDIRKFVTYYLPTAVKILTTYADLSASGAGGENAKSLMSDVEKNAGTIAAAFEAQLDALFAGEVLDVSSDIAVLDGMLSGDGLSGKNNLKLS</sequence>
<dbReference type="Pfam" id="PF10112">
    <property type="entry name" value="Halogen_Hydrol"/>
    <property type="match status" value="1"/>
</dbReference>
<gene>
    <name evidence="2" type="ORF">FYJ76_11700</name>
    <name evidence="3" type="ORF">GMD52_11860</name>
</gene>
<evidence type="ECO:0000313" key="4">
    <source>
        <dbReference type="Proteomes" id="UP000431913"/>
    </source>
</evidence>
<protein>
    <submittedName>
        <fullName evidence="2">5-bromo-4-chloroindolyl phosphate hydrolysis protein</fullName>
    </submittedName>
</protein>
<proteinExistence type="predicted"/>
<dbReference type="InterPro" id="IPR018770">
    <property type="entry name" value="ChloroindolylP_hydrolase"/>
</dbReference>
<reference evidence="3 5" key="1">
    <citation type="journal article" date="2019" name="Nat. Med.">
        <title>A library of human gut bacterial isolates paired with longitudinal multiomics data enables mechanistic microbiome research.</title>
        <authorList>
            <person name="Poyet M."/>
            <person name="Groussin M."/>
            <person name="Gibbons S.M."/>
            <person name="Avila-Pacheco J."/>
            <person name="Jiang X."/>
            <person name="Kearney S.M."/>
            <person name="Perrotta A.R."/>
            <person name="Berdy B."/>
            <person name="Zhao S."/>
            <person name="Lieberman T.D."/>
            <person name="Swanson P.K."/>
            <person name="Smith M."/>
            <person name="Roesemann S."/>
            <person name="Alexander J.E."/>
            <person name="Rich S.A."/>
            <person name="Livny J."/>
            <person name="Vlamakis H."/>
            <person name="Clish C."/>
            <person name="Bullock K."/>
            <person name="Deik A."/>
            <person name="Scott J."/>
            <person name="Pierce K.A."/>
            <person name="Xavier R.J."/>
            <person name="Alm E.J."/>
        </authorList>
    </citation>
    <scope>NUCLEOTIDE SEQUENCE [LARGE SCALE GENOMIC DNA]</scope>
    <source>
        <strain evidence="3 5">BIOML-A7</strain>
    </source>
</reference>
<evidence type="ECO:0000256" key="1">
    <source>
        <dbReference type="SAM" id="Phobius"/>
    </source>
</evidence>
<evidence type="ECO:0000313" key="5">
    <source>
        <dbReference type="Proteomes" id="UP000449193"/>
    </source>
</evidence>
<dbReference type="EMBL" id="WMZR01000015">
    <property type="protein sequence ID" value="MTS52237.1"/>
    <property type="molecule type" value="Genomic_DNA"/>
</dbReference>
<organism evidence="2 4">
    <name type="scientific">Ruthenibacterium lactatiformans</name>
    <dbReference type="NCBI Taxonomy" id="1550024"/>
    <lineage>
        <taxon>Bacteria</taxon>
        <taxon>Bacillati</taxon>
        <taxon>Bacillota</taxon>
        <taxon>Clostridia</taxon>
        <taxon>Eubacteriales</taxon>
        <taxon>Oscillospiraceae</taxon>
        <taxon>Ruthenibacterium</taxon>
    </lineage>
</organism>
<evidence type="ECO:0000313" key="2">
    <source>
        <dbReference type="EMBL" id="MST92585.1"/>
    </source>
</evidence>
<accession>A0A6I2UCD6</accession>
<keyword evidence="1" id="KW-1133">Transmembrane helix</keyword>
<reference evidence="2 4" key="2">
    <citation type="submission" date="2019-08" db="EMBL/GenBank/DDBJ databases">
        <title>In-depth cultivation of the pig gut microbiome towards novel bacterial diversity and tailored functional studies.</title>
        <authorList>
            <person name="Wylensek D."/>
            <person name="Hitch T.C.A."/>
            <person name="Clavel T."/>
        </authorList>
    </citation>
    <scope>NUCLEOTIDE SEQUENCE [LARGE SCALE GENOMIC DNA]</scope>
    <source>
        <strain evidence="2 4">WCA3-601-WT-6J</strain>
    </source>
</reference>
<name>A0A6I2UCD6_9FIRM</name>
<evidence type="ECO:0000313" key="3">
    <source>
        <dbReference type="EMBL" id="MTS52237.1"/>
    </source>
</evidence>
<dbReference type="EMBL" id="VUNJ01000012">
    <property type="protein sequence ID" value="MST92585.1"/>
    <property type="molecule type" value="Genomic_DNA"/>
</dbReference>
<dbReference type="Proteomes" id="UP000449193">
    <property type="component" value="Unassembled WGS sequence"/>
</dbReference>
<feature type="transmembrane region" description="Helical" evidence="1">
    <location>
        <begin position="65"/>
        <end position="82"/>
    </location>
</feature>